<sequence>MLVLVKGNVLYSIGVGKANFELDVKNNINTKYRIGSVTKTFTAVSILQLVQQGKLSHEDPISKY</sequence>
<dbReference type="InterPro" id="IPR001466">
    <property type="entry name" value="Beta-lactam-related"/>
</dbReference>
<dbReference type="InterPro" id="IPR050491">
    <property type="entry name" value="AmpC-like"/>
</dbReference>
<dbReference type="PANTHER" id="PTHR46825">
    <property type="entry name" value="D-ALANYL-D-ALANINE-CARBOXYPEPTIDASE/ENDOPEPTIDASE AMPH"/>
    <property type="match status" value="1"/>
</dbReference>
<dbReference type="RefSeq" id="WP_377598946.1">
    <property type="nucleotide sequence ID" value="NZ_JBHUME010000001.1"/>
</dbReference>
<feature type="domain" description="Beta-lactamase-related" evidence="1">
    <location>
        <begin position="2"/>
        <end position="64"/>
    </location>
</feature>
<evidence type="ECO:0000313" key="2">
    <source>
        <dbReference type="EMBL" id="MFD2610828.1"/>
    </source>
</evidence>
<evidence type="ECO:0000259" key="1">
    <source>
        <dbReference type="Pfam" id="PF00144"/>
    </source>
</evidence>
<dbReference type="SUPFAM" id="SSF56601">
    <property type="entry name" value="beta-lactamase/transpeptidase-like"/>
    <property type="match status" value="1"/>
</dbReference>
<comment type="caution">
    <text evidence="2">The sequence shown here is derived from an EMBL/GenBank/DDBJ whole genome shotgun (WGS) entry which is preliminary data.</text>
</comment>
<keyword evidence="3" id="KW-1185">Reference proteome</keyword>
<evidence type="ECO:0000313" key="3">
    <source>
        <dbReference type="Proteomes" id="UP001597541"/>
    </source>
</evidence>
<reference evidence="3" key="1">
    <citation type="journal article" date="2019" name="Int. J. Syst. Evol. Microbiol.">
        <title>The Global Catalogue of Microorganisms (GCM) 10K type strain sequencing project: providing services to taxonomists for standard genome sequencing and annotation.</title>
        <authorList>
            <consortium name="The Broad Institute Genomics Platform"/>
            <consortium name="The Broad Institute Genome Sequencing Center for Infectious Disease"/>
            <person name="Wu L."/>
            <person name="Ma J."/>
        </authorList>
    </citation>
    <scope>NUCLEOTIDE SEQUENCE [LARGE SCALE GENOMIC DNA]</scope>
    <source>
        <strain evidence="3">KCTC 3950</strain>
    </source>
</reference>
<protein>
    <submittedName>
        <fullName evidence="2">Serine hydrolase</fullName>
    </submittedName>
</protein>
<dbReference type="Gene3D" id="3.40.710.10">
    <property type="entry name" value="DD-peptidase/beta-lactamase superfamily"/>
    <property type="match status" value="1"/>
</dbReference>
<dbReference type="Proteomes" id="UP001597541">
    <property type="component" value="Unassembled WGS sequence"/>
</dbReference>
<keyword evidence="2" id="KW-0378">Hydrolase</keyword>
<organism evidence="2 3">
    <name type="scientific">Paenibacillus gansuensis</name>
    <dbReference type="NCBI Taxonomy" id="306542"/>
    <lineage>
        <taxon>Bacteria</taxon>
        <taxon>Bacillati</taxon>
        <taxon>Bacillota</taxon>
        <taxon>Bacilli</taxon>
        <taxon>Bacillales</taxon>
        <taxon>Paenibacillaceae</taxon>
        <taxon>Paenibacillus</taxon>
    </lineage>
</organism>
<dbReference type="GO" id="GO:0016787">
    <property type="term" value="F:hydrolase activity"/>
    <property type="evidence" value="ECO:0007669"/>
    <property type="project" value="UniProtKB-KW"/>
</dbReference>
<dbReference type="PANTHER" id="PTHR46825:SF9">
    <property type="entry name" value="BETA-LACTAMASE-RELATED DOMAIN-CONTAINING PROTEIN"/>
    <property type="match status" value="1"/>
</dbReference>
<proteinExistence type="predicted"/>
<gene>
    <name evidence="2" type="ORF">ACFSUF_00155</name>
</gene>
<accession>A0ABW5P8Q0</accession>
<dbReference type="EMBL" id="JBHUME010000001">
    <property type="protein sequence ID" value="MFD2610828.1"/>
    <property type="molecule type" value="Genomic_DNA"/>
</dbReference>
<dbReference type="InterPro" id="IPR012338">
    <property type="entry name" value="Beta-lactam/transpept-like"/>
</dbReference>
<dbReference type="Pfam" id="PF00144">
    <property type="entry name" value="Beta-lactamase"/>
    <property type="match status" value="1"/>
</dbReference>
<name>A0ABW5P8Q0_9BACL</name>